<evidence type="ECO:0000256" key="1">
    <source>
        <dbReference type="SAM" id="Phobius"/>
    </source>
</evidence>
<keyword evidence="3" id="KW-1185">Reference proteome</keyword>
<sequence>MANNLPTVEQMLENRPTLSSLLAKMPTQNNQRFDKIDMLTYAGLTAGALLVGVMYGNQLMQLDILALLIFVSMLTLHIIWYKAEEKRDFELQKQWINRQVISSELKTRYREDIDFQKESIIWLIIRFCLYLLFFALIIAFIKLIFDEKPKR</sequence>
<name>A0ABU3R136_9GAMM</name>
<reference evidence="2 3" key="1">
    <citation type="submission" date="2023-10" db="EMBL/GenBank/DDBJ databases">
        <title>Psychrosphaera aquimaarina strain SW33 isolated from seawater.</title>
        <authorList>
            <person name="Bayburt H."/>
            <person name="Kim J.M."/>
            <person name="Choi B.J."/>
            <person name="Jeon C.O."/>
        </authorList>
    </citation>
    <scope>NUCLEOTIDE SEQUENCE [LARGE SCALE GENOMIC DNA]</scope>
    <source>
        <strain evidence="2 3">KCTC 52743</strain>
    </source>
</reference>
<dbReference type="EMBL" id="JAWCUA010000007">
    <property type="protein sequence ID" value="MDU0113386.1"/>
    <property type="molecule type" value="Genomic_DNA"/>
</dbReference>
<keyword evidence="1" id="KW-1133">Transmembrane helix</keyword>
<feature type="transmembrane region" description="Helical" evidence="1">
    <location>
        <begin position="120"/>
        <end position="145"/>
    </location>
</feature>
<feature type="transmembrane region" description="Helical" evidence="1">
    <location>
        <begin position="38"/>
        <end position="55"/>
    </location>
</feature>
<dbReference type="RefSeq" id="WP_315946991.1">
    <property type="nucleotide sequence ID" value="NZ_JAWCUA010000007.1"/>
</dbReference>
<feature type="transmembrane region" description="Helical" evidence="1">
    <location>
        <begin position="62"/>
        <end position="81"/>
    </location>
</feature>
<keyword evidence="1" id="KW-0812">Transmembrane</keyword>
<protein>
    <submittedName>
        <fullName evidence="2">Uncharacterized protein</fullName>
    </submittedName>
</protein>
<gene>
    <name evidence="2" type="ORF">RT723_10340</name>
</gene>
<keyword evidence="1" id="KW-0472">Membrane</keyword>
<accession>A0ABU3R136</accession>
<evidence type="ECO:0000313" key="3">
    <source>
        <dbReference type="Proteomes" id="UP001257914"/>
    </source>
</evidence>
<organism evidence="2 3">
    <name type="scientific">Psychrosphaera aquimarina</name>
    <dbReference type="NCBI Taxonomy" id="2044854"/>
    <lineage>
        <taxon>Bacteria</taxon>
        <taxon>Pseudomonadati</taxon>
        <taxon>Pseudomonadota</taxon>
        <taxon>Gammaproteobacteria</taxon>
        <taxon>Alteromonadales</taxon>
        <taxon>Pseudoalteromonadaceae</taxon>
        <taxon>Psychrosphaera</taxon>
    </lineage>
</organism>
<evidence type="ECO:0000313" key="2">
    <source>
        <dbReference type="EMBL" id="MDU0113386.1"/>
    </source>
</evidence>
<dbReference type="Proteomes" id="UP001257914">
    <property type="component" value="Unassembled WGS sequence"/>
</dbReference>
<comment type="caution">
    <text evidence="2">The sequence shown here is derived from an EMBL/GenBank/DDBJ whole genome shotgun (WGS) entry which is preliminary data.</text>
</comment>
<proteinExistence type="predicted"/>